<dbReference type="SUPFAM" id="SSF51556">
    <property type="entry name" value="Metallo-dependent hydrolases"/>
    <property type="match status" value="1"/>
</dbReference>
<dbReference type="AlphaFoldDB" id="A0A5N3P5L1"/>
<evidence type="ECO:0000313" key="2">
    <source>
        <dbReference type="Proteomes" id="UP000325684"/>
    </source>
</evidence>
<keyword evidence="2" id="KW-1185">Reference proteome</keyword>
<dbReference type="GO" id="GO:0006508">
    <property type="term" value="P:proteolysis"/>
    <property type="evidence" value="ECO:0007669"/>
    <property type="project" value="InterPro"/>
</dbReference>
<dbReference type="Pfam" id="PF01244">
    <property type="entry name" value="Peptidase_M19"/>
    <property type="match status" value="1"/>
</dbReference>
<dbReference type="EMBL" id="VCMV01000049">
    <property type="protein sequence ID" value="KAB0265020.1"/>
    <property type="molecule type" value="Genomic_DNA"/>
</dbReference>
<proteinExistence type="predicted"/>
<sequence length="324" mass="35571">MSSLHQNAVIFDGLVISNFTRQVLEDMHSGGITAANCTCSIWEGFEPTMRNVARWMRSFEENSDIILQVHSTADILKAKAEGKVGIVLGWQNTSGYGDVLDYVPLFARLGVRVVQLTYNTANSVGSGCYESADRGLTDYGRDLVAAMNAAGVLVDLSHVARDTARDAIAASTKPVSYTHCAPAGLKTHPRNKSDEELKLIADKGGFVGVTMFPAFLARGKGSTVDDYIEAVEYTINLIGEEQVGLGTDLTQEQPPEFFTWINRDKGDGRKLVDFGEALELGGFRRSSEFPSITAAMERRGWKADRIERVLGQNWLRVLREVWGA</sequence>
<accession>A0A5N3P5L1</accession>
<dbReference type="PROSITE" id="PS51365">
    <property type="entry name" value="RENAL_DIPEPTIDASE_2"/>
    <property type="match status" value="1"/>
</dbReference>
<comment type="caution">
    <text evidence="1">The sequence shown here is derived from an EMBL/GenBank/DDBJ whole genome shotgun (WGS) entry which is preliminary data.</text>
</comment>
<evidence type="ECO:0000313" key="1">
    <source>
        <dbReference type="EMBL" id="KAB0265020.1"/>
    </source>
</evidence>
<dbReference type="RefSeq" id="WP_150947945.1">
    <property type="nucleotide sequence ID" value="NZ_VCMV01000049.1"/>
</dbReference>
<dbReference type="InterPro" id="IPR008257">
    <property type="entry name" value="Pept_M19"/>
</dbReference>
<dbReference type="PANTHER" id="PTHR10443">
    <property type="entry name" value="MICROSOMAL DIPEPTIDASE"/>
    <property type="match status" value="1"/>
</dbReference>
<dbReference type="PANTHER" id="PTHR10443:SF12">
    <property type="entry name" value="DIPEPTIDASE"/>
    <property type="match status" value="1"/>
</dbReference>
<dbReference type="OrthoDB" id="9804920at2"/>
<dbReference type="Gene3D" id="3.20.20.140">
    <property type="entry name" value="Metal-dependent hydrolases"/>
    <property type="match status" value="1"/>
</dbReference>
<gene>
    <name evidence="1" type="ORF">FEZ63_20410</name>
</gene>
<protein>
    <submittedName>
        <fullName evidence="1">Membrane dipeptidase</fullName>
    </submittedName>
</protein>
<dbReference type="GO" id="GO:0070573">
    <property type="term" value="F:metallodipeptidase activity"/>
    <property type="evidence" value="ECO:0007669"/>
    <property type="project" value="InterPro"/>
</dbReference>
<organism evidence="1 2">
    <name type="scientific">Microvirga brassicacearum</name>
    <dbReference type="NCBI Taxonomy" id="2580413"/>
    <lineage>
        <taxon>Bacteria</taxon>
        <taxon>Pseudomonadati</taxon>
        <taxon>Pseudomonadota</taxon>
        <taxon>Alphaproteobacteria</taxon>
        <taxon>Hyphomicrobiales</taxon>
        <taxon>Methylobacteriaceae</taxon>
        <taxon>Microvirga</taxon>
    </lineage>
</organism>
<dbReference type="Proteomes" id="UP000325684">
    <property type="component" value="Unassembled WGS sequence"/>
</dbReference>
<reference evidence="1 2" key="1">
    <citation type="journal article" date="2019" name="Microorganisms">
        <title>Genome Insights into the Novel Species Microvirga brassicacearum, a Rapeseed Endophyte with Biotechnological Potential.</title>
        <authorList>
            <person name="Jimenez-Gomez A."/>
            <person name="Saati-Santamaria Z."/>
            <person name="Igual J.M."/>
            <person name="Rivas R."/>
            <person name="Mateos P.F."/>
            <person name="Garcia-Fraile P."/>
        </authorList>
    </citation>
    <scope>NUCLEOTIDE SEQUENCE [LARGE SCALE GENOMIC DNA]</scope>
    <source>
        <strain evidence="1 2">CDVBN77</strain>
    </source>
</reference>
<dbReference type="InterPro" id="IPR032466">
    <property type="entry name" value="Metal_Hydrolase"/>
</dbReference>
<name>A0A5N3P5L1_9HYPH</name>